<gene>
    <name evidence="1" type="ORF">PSYPI_17767</name>
</gene>
<protein>
    <submittedName>
        <fullName evidence="1">Uncharacterized protein</fullName>
    </submittedName>
</protein>
<dbReference type="HOGENOM" id="CLU_411938_0_0_6"/>
<evidence type="ECO:0000313" key="2">
    <source>
        <dbReference type="Proteomes" id="UP000004986"/>
    </source>
</evidence>
<dbReference type="EMBL" id="AEAI01000878">
    <property type="protein sequence ID" value="EGH44132.1"/>
    <property type="molecule type" value="Genomic_DNA"/>
</dbReference>
<dbReference type="AlphaFoldDB" id="F3GAN2"/>
<keyword evidence="2" id="KW-1185">Reference proteome</keyword>
<feature type="non-terminal residue" evidence="1">
    <location>
        <position position="667"/>
    </location>
</feature>
<name>F3GAN2_PSESJ</name>
<evidence type="ECO:0000313" key="1">
    <source>
        <dbReference type="EMBL" id="EGH44132.1"/>
    </source>
</evidence>
<comment type="caution">
    <text evidence="1">The sequence shown here is derived from an EMBL/GenBank/DDBJ whole genome shotgun (WGS) entry which is preliminary data.</text>
</comment>
<dbReference type="Proteomes" id="UP000004986">
    <property type="component" value="Unassembled WGS sequence"/>
</dbReference>
<proteinExistence type="predicted"/>
<sequence>MKADRLPPDVLDREALASHLNLGSDASAVLRGLAKKMPVLVLIDQVDALADLVVQHSARLRVLLDLVQDLSDVDGVHTVISCRTFEQKHDPALRNLEATVIRLELPDWSTVQPVLAKKGLHAEVWNEDIQQVLRAPHALDIFFSLLGGASELDVLRGFQGLLEKQWETYVLSDTTGKRRATLRHLAKLMADREVLGLPLAQVEDHYADIQALAAAGLLRVDQGPGRVEFRHQTLYEFVRARTFLEDSGSLTDTVQAQQGSLRIRPQLWHTLGYFRGASPEEYSVEIRKLWAADLRPHLKMLLIEFIGLQTAPTLAERRIMEQSMTDQWFLPRFLAAAVGSPGWFAVLLPTHLARLMALPLEQAQMLLPILRQALHFSADAVVELVRRNWLSSKDRDLLSWQVLGSGDIAPQIGYWLDSLVLIARRSQIGEWAIGHLASVVSAELPEEAPRFVEAWLKRQIEAATGTLATTYTGDGAAVDNAIKNIQSVIETRQFHEMEAIAEAAPKLFVEVVWSDFLKCLQLCASESPSLVIGYIQSRGLMFQDLEDADTPYERPLLRSVQLGIQGWADLDPDGFLNFAVDNSQSELLLVHRLLAIGILRTVAHSPQRVIEYLLGDPRRFVLGPYSNVHKDSVALIEAVCPLLDDSSYARLEMMLHGWRYYIDADRQ</sequence>
<organism evidence="1 2">
    <name type="scientific">Pseudomonas syringae pv. pisi str. 1704B</name>
    <dbReference type="NCBI Taxonomy" id="629263"/>
    <lineage>
        <taxon>Bacteria</taxon>
        <taxon>Pseudomonadati</taxon>
        <taxon>Pseudomonadota</taxon>
        <taxon>Gammaproteobacteria</taxon>
        <taxon>Pseudomonadales</taxon>
        <taxon>Pseudomonadaceae</taxon>
        <taxon>Pseudomonas</taxon>
        <taxon>Pseudomonas syringae</taxon>
    </lineage>
</organism>
<accession>F3GAN2</accession>
<reference evidence="1 2" key="1">
    <citation type="journal article" date="2011" name="PLoS Pathog.">
        <title>Dynamic evolution of pathogenicity revealed by sequencing and comparative genomics of 19 Pseudomonas syringae isolates.</title>
        <authorList>
            <person name="Baltrus D.A."/>
            <person name="Nishimura M.T."/>
            <person name="Romanchuk A."/>
            <person name="Chang J.H."/>
            <person name="Mukhtar M.S."/>
            <person name="Cherkis K."/>
            <person name="Roach J."/>
            <person name="Grant S.R."/>
            <person name="Jones C.D."/>
            <person name="Dangl J.L."/>
        </authorList>
    </citation>
    <scope>NUCLEOTIDE SEQUENCE [LARGE SCALE GENOMIC DNA]</scope>
    <source>
        <strain evidence="1 2">1704B</strain>
    </source>
</reference>